<dbReference type="PANTHER" id="PTHR19303">
    <property type="entry name" value="TRANSPOSON"/>
    <property type="match status" value="1"/>
</dbReference>
<sequence>MIMAARFEPRFLKDRSPAAATEYLRRFRRRHKLSIRRITHRGTKQRSDLEVVAASFGHSMRYAFEHDSAVSFVAGDEKYGQVFNMDQTSIYIDMNPTTTITFRGDRNVDVLQGMSENSFRASVFLCASATGAKLCPLIVFSGTPGGPIEEELHAHPLYSKEVFLAVQKKGYCDERVMHIWINEVWRPSVTSSRVLLLDSLKTHKMSSVRTELEDSLSTEVEFIPPGITGLSQPMDVAVMRTFKMHCRSLYVKYHLTHDFCSSAAERRRLITAIVVTAWSQIDPSVIRKGFIKAGLVPVGPREKDGSFRIDAPSKDIDTGDEVDEDEESN</sequence>
<accession>A0A6A3GMV4</accession>
<dbReference type="GO" id="GO:0003677">
    <property type="term" value="F:DNA binding"/>
    <property type="evidence" value="ECO:0007669"/>
    <property type="project" value="TreeGrafter"/>
</dbReference>
<organism evidence="3 4">
    <name type="scientific">Phytophthora rubi</name>
    <dbReference type="NCBI Taxonomy" id="129364"/>
    <lineage>
        <taxon>Eukaryota</taxon>
        <taxon>Sar</taxon>
        <taxon>Stramenopiles</taxon>
        <taxon>Oomycota</taxon>
        <taxon>Peronosporomycetes</taxon>
        <taxon>Peronosporales</taxon>
        <taxon>Peronosporaceae</taxon>
        <taxon>Phytophthora</taxon>
    </lineage>
</organism>
<evidence type="ECO:0000313" key="4">
    <source>
        <dbReference type="Proteomes" id="UP000435112"/>
    </source>
</evidence>
<dbReference type="InterPro" id="IPR050863">
    <property type="entry name" value="CenT-Element_Derived"/>
</dbReference>
<name>A0A6A3GMV4_9STRA</name>
<evidence type="ECO:0000313" key="3">
    <source>
        <dbReference type="EMBL" id="KAE8958010.1"/>
    </source>
</evidence>
<dbReference type="OrthoDB" id="128287at2759"/>
<dbReference type="Proteomes" id="UP000435112">
    <property type="component" value="Unassembled WGS sequence"/>
</dbReference>
<dbReference type="Pfam" id="PF03184">
    <property type="entry name" value="DDE_1"/>
    <property type="match status" value="1"/>
</dbReference>
<dbReference type="InterPro" id="IPR004875">
    <property type="entry name" value="DDE_SF_endonuclease_dom"/>
</dbReference>
<feature type="compositionally biased region" description="Acidic residues" evidence="1">
    <location>
        <begin position="318"/>
        <end position="329"/>
    </location>
</feature>
<evidence type="ECO:0000259" key="2">
    <source>
        <dbReference type="Pfam" id="PF03184"/>
    </source>
</evidence>
<reference evidence="3 4" key="1">
    <citation type="submission" date="2018-09" db="EMBL/GenBank/DDBJ databases">
        <title>Genomic investigation of the strawberry pathogen Phytophthora fragariae indicates pathogenicity is determined by transcriptional variation in three key races.</title>
        <authorList>
            <person name="Adams T.M."/>
            <person name="Armitage A.D."/>
            <person name="Sobczyk M.K."/>
            <person name="Bates H.J."/>
            <person name="Dunwell J.M."/>
            <person name="Nellist C.F."/>
            <person name="Harrison R.J."/>
        </authorList>
    </citation>
    <scope>NUCLEOTIDE SEQUENCE [LARGE SCALE GENOMIC DNA]</scope>
    <source>
        <strain evidence="3 4">SCRP324</strain>
    </source>
</reference>
<comment type="caution">
    <text evidence="3">The sequence shown here is derived from an EMBL/GenBank/DDBJ whole genome shotgun (WGS) entry which is preliminary data.</text>
</comment>
<dbReference type="AlphaFoldDB" id="A0A6A3GMV4"/>
<feature type="domain" description="DDE-1" evidence="2">
    <location>
        <begin position="120"/>
        <end position="290"/>
    </location>
</feature>
<evidence type="ECO:0000256" key="1">
    <source>
        <dbReference type="SAM" id="MobiDB-lite"/>
    </source>
</evidence>
<proteinExistence type="predicted"/>
<feature type="region of interest" description="Disordered" evidence="1">
    <location>
        <begin position="301"/>
        <end position="329"/>
    </location>
</feature>
<dbReference type="EMBL" id="QXFU01007664">
    <property type="protein sequence ID" value="KAE8958010.1"/>
    <property type="molecule type" value="Genomic_DNA"/>
</dbReference>
<gene>
    <name evidence="3" type="ORF">PR002_g31002</name>
</gene>
<dbReference type="GO" id="GO:0005634">
    <property type="term" value="C:nucleus"/>
    <property type="evidence" value="ECO:0007669"/>
    <property type="project" value="TreeGrafter"/>
</dbReference>
<feature type="compositionally biased region" description="Basic and acidic residues" evidence="1">
    <location>
        <begin position="301"/>
        <end position="317"/>
    </location>
</feature>
<protein>
    <recommendedName>
        <fullName evidence="2">DDE-1 domain-containing protein</fullName>
    </recommendedName>
</protein>